<evidence type="ECO:0000313" key="3">
    <source>
        <dbReference type="Proteomes" id="UP001516351"/>
    </source>
</evidence>
<sequence length="141" mass="16039">MNYRLLSVVFLSLLNTPTTALAGDFNFGTEISVDRLDKAIFVLNAKAPNRENAMETITHASRDGRILVEEITLTSEADNAIHDFSVNKLKQLLYDATRDRYCDGDMKFLMEGNVSLRLIFSLHQKEFYRVLQTPFSCTIVN</sequence>
<protein>
    <submittedName>
        <fullName evidence="2">Uncharacterized protein</fullName>
    </submittedName>
</protein>
<dbReference type="Proteomes" id="UP001516351">
    <property type="component" value="Unassembled WGS sequence"/>
</dbReference>
<evidence type="ECO:0000256" key="1">
    <source>
        <dbReference type="SAM" id="SignalP"/>
    </source>
</evidence>
<reference evidence="2 3" key="1">
    <citation type="submission" date="2020-06" db="EMBL/GenBank/DDBJ databases">
        <title>Synonyms of Asaia species.</title>
        <authorList>
            <person name="Sombolestani A."/>
        </authorList>
    </citation>
    <scope>NUCLEOTIDE SEQUENCE [LARGE SCALE GENOMIC DNA]</scope>
    <source>
        <strain evidence="2 3">LMG 27047</strain>
    </source>
</reference>
<keyword evidence="1" id="KW-0732">Signal</keyword>
<gene>
    <name evidence="2" type="ORF">HW542_09815</name>
</gene>
<comment type="caution">
    <text evidence="2">The sequence shown here is derived from an EMBL/GenBank/DDBJ whole genome shotgun (WGS) entry which is preliminary data.</text>
</comment>
<keyword evidence="3" id="KW-1185">Reference proteome</keyword>
<dbReference type="EMBL" id="JABXXV010000005">
    <property type="protein sequence ID" value="NVN47101.1"/>
    <property type="molecule type" value="Genomic_DNA"/>
</dbReference>
<name>A0ABX2P5I9_9PROT</name>
<evidence type="ECO:0000313" key="2">
    <source>
        <dbReference type="EMBL" id="NVN47101.1"/>
    </source>
</evidence>
<accession>A0ABX2P5I9</accession>
<dbReference type="RefSeq" id="WP_267310328.1">
    <property type="nucleotide sequence ID" value="NZ_JABXXV010000005.1"/>
</dbReference>
<feature type="chain" id="PRO_5045814792" evidence="1">
    <location>
        <begin position="23"/>
        <end position="141"/>
    </location>
</feature>
<proteinExistence type="predicted"/>
<organism evidence="2 3">
    <name type="scientific">Asaia spathodeae</name>
    <dbReference type="NCBI Taxonomy" id="657016"/>
    <lineage>
        <taxon>Bacteria</taxon>
        <taxon>Pseudomonadati</taxon>
        <taxon>Pseudomonadota</taxon>
        <taxon>Alphaproteobacteria</taxon>
        <taxon>Acetobacterales</taxon>
        <taxon>Acetobacteraceae</taxon>
        <taxon>Asaia</taxon>
    </lineage>
</organism>
<feature type="signal peptide" evidence="1">
    <location>
        <begin position="1"/>
        <end position="22"/>
    </location>
</feature>